<accession>A0A6C7E4I9</accession>
<dbReference type="PANTHER" id="PTHR43593">
    <property type="match status" value="1"/>
</dbReference>
<proteinExistence type="inferred from homology"/>
<dbReference type="Gene3D" id="3.40.50.720">
    <property type="entry name" value="NAD(P)-binding Rossmann-like Domain"/>
    <property type="match status" value="1"/>
</dbReference>
<evidence type="ECO:0000313" key="5">
    <source>
        <dbReference type="Proteomes" id="UP000011863"/>
    </source>
</evidence>
<dbReference type="KEGG" id="aym:YM304_24500"/>
<keyword evidence="5" id="KW-1185">Reference proteome</keyword>
<dbReference type="GO" id="GO:0000166">
    <property type="term" value="F:nucleotide binding"/>
    <property type="evidence" value="ECO:0007669"/>
    <property type="project" value="InterPro"/>
</dbReference>
<dbReference type="InterPro" id="IPR036291">
    <property type="entry name" value="NAD(P)-bd_dom_sf"/>
</dbReference>
<evidence type="ECO:0000256" key="1">
    <source>
        <dbReference type="ARBA" id="ARBA00010928"/>
    </source>
</evidence>
<feature type="domain" description="Gfo/Idh/MocA-like oxidoreductase C-terminal" evidence="3">
    <location>
        <begin position="160"/>
        <end position="375"/>
    </location>
</feature>
<feature type="domain" description="Gfo/Idh/MocA-like oxidoreductase N-terminal" evidence="2">
    <location>
        <begin position="1"/>
        <end position="134"/>
    </location>
</feature>
<organism evidence="4 5">
    <name type="scientific">Ilumatobacter coccineus (strain NBRC 103263 / KCTC 29153 / YM16-304)</name>
    <dbReference type="NCBI Taxonomy" id="1313172"/>
    <lineage>
        <taxon>Bacteria</taxon>
        <taxon>Bacillati</taxon>
        <taxon>Actinomycetota</taxon>
        <taxon>Acidimicrobiia</taxon>
        <taxon>Acidimicrobiales</taxon>
        <taxon>Ilumatobacteraceae</taxon>
        <taxon>Ilumatobacter</taxon>
    </lineage>
</organism>
<evidence type="ECO:0000313" key="4">
    <source>
        <dbReference type="EMBL" id="BAN02764.1"/>
    </source>
</evidence>
<gene>
    <name evidence="4" type="ORF">YM304_24500</name>
</gene>
<evidence type="ECO:0000259" key="3">
    <source>
        <dbReference type="Pfam" id="PF02894"/>
    </source>
</evidence>
<dbReference type="InterPro" id="IPR004104">
    <property type="entry name" value="Gfo/Idh/MocA-like_OxRdtase_C"/>
</dbReference>
<dbReference type="SUPFAM" id="SSF51735">
    <property type="entry name" value="NAD(P)-binding Rossmann-fold domains"/>
    <property type="match status" value="1"/>
</dbReference>
<dbReference type="PANTHER" id="PTHR43593:SF1">
    <property type="entry name" value="INOSITOL 2-DEHYDROGENASE"/>
    <property type="match status" value="1"/>
</dbReference>
<protein>
    <submittedName>
        <fullName evidence="4">Putative oxidoreductase</fullName>
    </submittedName>
</protein>
<dbReference type="Proteomes" id="UP000011863">
    <property type="component" value="Chromosome"/>
</dbReference>
<dbReference type="SUPFAM" id="SSF55347">
    <property type="entry name" value="Glyceraldehyde-3-phosphate dehydrogenase-like, C-terminal domain"/>
    <property type="match status" value="1"/>
</dbReference>
<comment type="similarity">
    <text evidence="1">Belongs to the Gfo/Idh/MocA family.</text>
</comment>
<dbReference type="Pfam" id="PF01408">
    <property type="entry name" value="GFO_IDH_MocA"/>
    <property type="match status" value="1"/>
</dbReference>
<dbReference type="InterPro" id="IPR000683">
    <property type="entry name" value="Gfo/Idh/MocA-like_OxRdtase_N"/>
</dbReference>
<evidence type="ECO:0000259" key="2">
    <source>
        <dbReference type="Pfam" id="PF01408"/>
    </source>
</evidence>
<dbReference type="AlphaFoldDB" id="A0A6C7E4I9"/>
<reference evidence="4 5" key="1">
    <citation type="journal article" date="2013" name="Int. J. Syst. Evol. Microbiol.">
        <title>Ilumatobacter nonamiense sp. nov. and Ilumatobacter coccineum sp. nov., isolated from seashore sand.</title>
        <authorList>
            <person name="Matsumoto A."/>
            <person name="Kasai H."/>
            <person name="Matsuo Y."/>
            <person name="Shizuri Y."/>
            <person name="Ichikawa N."/>
            <person name="Fujita N."/>
            <person name="Omura S."/>
            <person name="Takahashi Y."/>
        </authorList>
    </citation>
    <scope>NUCLEOTIDE SEQUENCE [LARGE SCALE GENOMIC DNA]</scope>
    <source>
        <strain evidence="5">NBRC 103263 / KCTC 29153 / YM16-304</strain>
    </source>
</reference>
<dbReference type="InterPro" id="IPR050424">
    <property type="entry name" value="Gfo-Idh-MocA_inositol_DH"/>
</dbReference>
<dbReference type="Pfam" id="PF02894">
    <property type="entry name" value="GFO_IDH_MocA_C"/>
    <property type="match status" value="1"/>
</dbReference>
<dbReference type="EMBL" id="AP012057">
    <property type="protein sequence ID" value="BAN02764.1"/>
    <property type="molecule type" value="Genomic_DNA"/>
</dbReference>
<dbReference type="Gene3D" id="3.30.360.10">
    <property type="entry name" value="Dihydrodipicolinate Reductase, domain 2"/>
    <property type="match status" value="1"/>
</dbReference>
<name>A0A6C7E4I9_ILUCY</name>
<sequence>MIGTGMMGVEHIQNILAMEGAVVTAVADPHPESQEWARIAVRTWFDQKPYQHGLVSAGSDGPVAPAELAVFDDHVALLDSGLVDAVVVASPNHTHVDVLLDVLDRPIHVLVEKPLCTTLEDCRRVIEAADASKERFPDRVVWMGLEYRYMPPIRRLIAEVDGGTIGAPRMVAIREHRFPFLVKVDNWNRFSRNTGGTLVEKCCHFFDLMINIIGSKPTRVMASGGQDVNHLDETYDGEVPDILDNAYVIVDFENGARAMLDLCMFAEASKNEREISVVGPKGKLEALDTESLIRVGRRTDDIVSGINIVSEERVSAPDVKHVGLHHGASYLEHVDFLDAIVSGRPAAVTLRDGLWSAAIGFAAHRSIDTGAPVDLWTLDELSDLEFVS</sequence>